<accession>A0ABP0PQI6</accession>
<reference evidence="2 3" key="1">
    <citation type="submission" date="2024-02" db="EMBL/GenBank/DDBJ databases">
        <authorList>
            <person name="Chen Y."/>
            <person name="Shah S."/>
            <person name="Dougan E. K."/>
            <person name="Thang M."/>
            <person name="Chan C."/>
        </authorList>
    </citation>
    <scope>NUCLEOTIDE SEQUENCE [LARGE SCALE GENOMIC DNA]</scope>
</reference>
<feature type="compositionally biased region" description="Polar residues" evidence="1">
    <location>
        <begin position="54"/>
        <end position="68"/>
    </location>
</feature>
<comment type="caution">
    <text evidence="2">The sequence shown here is derived from an EMBL/GenBank/DDBJ whole genome shotgun (WGS) entry which is preliminary data.</text>
</comment>
<proteinExistence type="predicted"/>
<protein>
    <recommendedName>
        <fullName evidence="4">BAH domain-containing protein</fullName>
    </recommendedName>
</protein>
<evidence type="ECO:0000313" key="2">
    <source>
        <dbReference type="EMBL" id="CAK9078046.1"/>
    </source>
</evidence>
<feature type="region of interest" description="Disordered" evidence="1">
    <location>
        <begin position="145"/>
        <end position="179"/>
    </location>
</feature>
<dbReference type="EMBL" id="CAXAMM010038002">
    <property type="protein sequence ID" value="CAK9078046.1"/>
    <property type="molecule type" value="Genomic_DNA"/>
</dbReference>
<name>A0ABP0PQI6_9DINO</name>
<evidence type="ECO:0000256" key="1">
    <source>
        <dbReference type="SAM" id="MobiDB-lite"/>
    </source>
</evidence>
<keyword evidence="3" id="KW-1185">Reference proteome</keyword>
<evidence type="ECO:0000313" key="3">
    <source>
        <dbReference type="Proteomes" id="UP001642464"/>
    </source>
</evidence>
<feature type="region of interest" description="Disordered" evidence="1">
    <location>
        <begin position="1"/>
        <end position="70"/>
    </location>
</feature>
<gene>
    <name evidence="2" type="ORF">SCF082_LOCUS37378</name>
</gene>
<evidence type="ECO:0008006" key="4">
    <source>
        <dbReference type="Google" id="ProtNLM"/>
    </source>
</evidence>
<dbReference type="Proteomes" id="UP001642464">
    <property type="component" value="Unassembled WGS sequence"/>
</dbReference>
<organism evidence="2 3">
    <name type="scientific">Durusdinium trenchii</name>
    <dbReference type="NCBI Taxonomy" id="1381693"/>
    <lineage>
        <taxon>Eukaryota</taxon>
        <taxon>Sar</taxon>
        <taxon>Alveolata</taxon>
        <taxon>Dinophyceae</taxon>
        <taxon>Suessiales</taxon>
        <taxon>Symbiodiniaceae</taxon>
        <taxon>Durusdinium</taxon>
    </lineage>
</organism>
<feature type="compositionally biased region" description="Basic residues" evidence="1">
    <location>
        <begin position="1"/>
        <end position="10"/>
    </location>
</feature>
<sequence length="447" mass="48632">MGAKKGKKKVPPPLPPKGGRATGKAAPSTPAQRRRGPGTPTIEAPSTPGRNLARGSQTPTQRGRQAPSTPGMLLAAKEEEAEEYKPLVDGDEVSAGRYFHVAGHLHLGLSLVLGKVYSESDLQRRCRGDHQKLQRLQDIISEGDLLTPAAPPTPKASGKRKTELTEACPESARPEERQKLKRRAMSRRICIGQLVWDCAQQPPRAAKVTAIAPERPDPFLIRHLDAPKRPSDFKVHDEVLVDGRHGVCIWDGRPDHHFGRVRWEDGTESDVIHVERIRPAEDAYIEDTWAYDDQLEALDIKHLLQPSVTEARSSADVPGPRLDVPDVPVEVLIRRSSRSNKLAPQQVAWSLLPGRPPWPVKLISSIEGFDGGSSSRQWNVKLLGTDQEETVLASRLSPFLSGDALALGKIAQEAEAEHQQVQNTDGTAAAVAAAAAPLLAPLSGEKA</sequence>